<organism evidence="1 2">
    <name type="scientific">Dorcoceras hygrometricum</name>
    <dbReference type="NCBI Taxonomy" id="472368"/>
    <lineage>
        <taxon>Eukaryota</taxon>
        <taxon>Viridiplantae</taxon>
        <taxon>Streptophyta</taxon>
        <taxon>Embryophyta</taxon>
        <taxon>Tracheophyta</taxon>
        <taxon>Spermatophyta</taxon>
        <taxon>Magnoliopsida</taxon>
        <taxon>eudicotyledons</taxon>
        <taxon>Gunneridae</taxon>
        <taxon>Pentapetalae</taxon>
        <taxon>asterids</taxon>
        <taxon>lamiids</taxon>
        <taxon>Lamiales</taxon>
        <taxon>Gesneriaceae</taxon>
        <taxon>Didymocarpoideae</taxon>
        <taxon>Trichosporeae</taxon>
        <taxon>Loxocarpinae</taxon>
        <taxon>Dorcoceras</taxon>
    </lineage>
</organism>
<accession>A0A2Z7AXE4</accession>
<dbReference type="Proteomes" id="UP000250235">
    <property type="component" value="Unassembled WGS sequence"/>
</dbReference>
<evidence type="ECO:0000313" key="2">
    <source>
        <dbReference type="Proteomes" id="UP000250235"/>
    </source>
</evidence>
<dbReference type="AlphaFoldDB" id="A0A2Z7AXE4"/>
<proteinExistence type="predicted"/>
<evidence type="ECO:0000313" key="1">
    <source>
        <dbReference type="EMBL" id="KZV23967.1"/>
    </source>
</evidence>
<reference evidence="1 2" key="1">
    <citation type="journal article" date="2015" name="Proc. Natl. Acad. Sci. U.S.A.">
        <title>The resurrection genome of Boea hygrometrica: A blueprint for survival of dehydration.</title>
        <authorList>
            <person name="Xiao L."/>
            <person name="Yang G."/>
            <person name="Zhang L."/>
            <person name="Yang X."/>
            <person name="Zhao S."/>
            <person name="Ji Z."/>
            <person name="Zhou Q."/>
            <person name="Hu M."/>
            <person name="Wang Y."/>
            <person name="Chen M."/>
            <person name="Xu Y."/>
            <person name="Jin H."/>
            <person name="Xiao X."/>
            <person name="Hu G."/>
            <person name="Bao F."/>
            <person name="Hu Y."/>
            <person name="Wan P."/>
            <person name="Li L."/>
            <person name="Deng X."/>
            <person name="Kuang T."/>
            <person name="Xiang C."/>
            <person name="Zhu J.K."/>
            <person name="Oliver M.J."/>
            <person name="He Y."/>
        </authorList>
    </citation>
    <scope>NUCLEOTIDE SEQUENCE [LARGE SCALE GENOMIC DNA]</scope>
    <source>
        <strain evidence="2">cv. XS01</strain>
    </source>
</reference>
<sequence length="148" mass="16253">MVTKADHQKLRRLAGDEARHLARRGAIRSASSGAIASGSVAILAASARRARGQCASSARIGARCGAAACGGRRAVKFLVLRSIPNLKFNKLDTIMANHIDQIRETMALIPLLGIRIRPPVRQRKNNEQRTGRRSIRKIINILRHSYDV</sequence>
<protein>
    <submittedName>
        <fullName evidence="1">Uncharacterized protein</fullName>
    </submittedName>
</protein>
<dbReference type="EMBL" id="KV013291">
    <property type="protein sequence ID" value="KZV23967.1"/>
    <property type="molecule type" value="Genomic_DNA"/>
</dbReference>
<keyword evidence="2" id="KW-1185">Reference proteome</keyword>
<gene>
    <name evidence="1" type="ORF">F511_44840</name>
</gene>
<name>A0A2Z7AXE4_9LAMI</name>